<evidence type="ECO:0000313" key="3">
    <source>
        <dbReference type="Proteomes" id="UP001143307"/>
    </source>
</evidence>
<feature type="signal peptide" evidence="1">
    <location>
        <begin position="1"/>
        <end position="23"/>
    </location>
</feature>
<evidence type="ECO:0000313" key="2">
    <source>
        <dbReference type="EMBL" id="MCX2973822.1"/>
    </source>
</evidence>
<dbReference type="Proteomes" id="UP001143307">
    <property type="component" value="Unassembled WGS sequence"/>
</dbReference>
<accession>A0ABT3SV04</accession>
<feature type="chain" id="PRO_5046742729" evidence="1">
    <location>
        <begin position="24"/>
        <end position="60"/>
    </location>
</feature>
<protein>
    <submittedName>
        <fullName evidence="2">Uncharacterized protein</fullName>
    </submittedName>
</protein>
<keyword evidence="3" id="KW-1185">Reference proteome</keyword>
<evidence type="ECO:0000256" key="1">
    <source>
        <dbReference type="SAM" id="SignalP"/>
    </source>
</evidence>
<name>A0ABT3SV04_9GAMM</name>
<dbReference type="EMBL" id="SHNP01000003">
    <property type="protein sequence ID" value="MCX2973822.1"/>
    <property type="molecule type" value="Genomic_DNA"/>
</dbReference>
<dbReference type="RefSeq" id="WP_279252671.1">
    <property type="nucleotide sequence ID" value="NZ_SHNP01000003.1"/>
</dbReference>
<organism evidence="2 3">
    <name type="scientific">Candidatus Seongchinamella marina</name>
    <dbReference type="NCBI Taxonomy" id="2518990"/>
    <lineage>
        <taxon>Bacteria</taxon>
        <taxon>Pseudomonadati</taxon>
        <taxon>Pseudomonadota</taxon>
        <taxon>Gammaproteobacteria</taxon>
        <taxon>Cellvibrionales</taxon>
        <taxon>Halieaceae</taxon>
        <taxon>Seongchinamella</taxon>
    </lineage>
</organism>
<proteinExistence type="predicted"/>
<keyword evidence="1" id="KW-0732">Signal</keyword>
<comment type="caution">
    <text evidence="2">The sequence shown here is derived from an EMBL/GenBank/DDBJ whole genome shotgun (WGS) entry which is preliminary data.</text>
</comment>
<reference evidence="2" key="1">
    <citation type="submission" date="2019-02" db="EMBL/GenBank/DDBJ databases">
        <authorList>
            <person name="Li S.-H."/>
        </authorList>
    </citation>
    <scope>NUCLEOTIDE SEQUENCE</scope>
    <source>
        <strain evidence="2">IMCC8485</strain>
    </source>
</reference>
<gene>
    <name evidence="2" type="ORF">EYC87_09550</name>
</gene>
<sequence>MKTKKLIQVLALSVLIGSTGAWAAQGESNDFMQKVRADEAYELDERKLEASVNGYYIALS</sequence>